<keyword evidence="4" id="KW-1185">Reference proteome</keyword>
<proteinExistence type="inferred from homology"/>
<dbReference type="InterPro" id="IPR027417">
    <property type="entry name" value="P-loop_NTPase"/>
</dbReference>
<dbReference type="CDD" id="cd00154">
    <property type="entry name" value="Rab"/>
    <property type="match status" value="1"/>
</dbReference>
<dbReference type="SMART" id="SM00175">
    <property type="entry name" value="RAB"/>
    <property type="match status" value="1"/>
</dbReference>
<dbReference type="SMART" id="SM00174">
    <property type="entry name" value="RHO"/>
    <property type="match status" value="1"/>
</dbReference>
<dbReference type="PROSITE" id="PS51419">
    <property type="entry name" value="RAB"/>
    <property type="match status" value="1"/>
</dbReference>
<dbReference type="Proteomes" id="UP000625711">
    <property type="component" value="Unassembled WGS sequence"/>
</dbReference>
<name>A0A834M8J9_RHYFE</name>
<evidence type="ECO:0000256" key="1">
    <source>
        <dbReference type="ARBA" id="ARBA00006270"/>
    </source>
</evidence>
<keyword evidence="2" id="KW-0547">Nucleotide-binding</keyword>
<dbReference type="OrthoDB" id="10006973at2759"/>
<dbReference type="InterPro" id="IPR005225">
    <property type="entry name" value="Small_GTP-bd"/>
</dbReference>
<sequence>MWESKKERKVFKIIVAGDSCCGKSSLLLGFILNKFLRNIQSTIGLDIQNKDVVIEGQQTTLQFWDSAGQEKYRRSLRKIYYMKADAIVFVYDVNNPTSINSIAHWLNEANQYCKSDPIKILVGTKCDYEIEVSKKKANKFAKANKITLFQTSARCPSDHDNIEMIFLYLAKVLQDGKRTLSRNGYKNFKNTIEKSRKNISRAPKSICCFI</sequence>
<evidence type="ECO:0000256" key="2">
    <source>
        <dbReference type="ARBA" id="ARBA00022741"/>
    </source>
</evidence>
<dbReference type="FunFam" id="3.40.50.300:FF:001447">
    <property type="entry name" value="Ras-related protein Rab-1B"/>
    <property type="match status" value="1"/>
</dbReference>
<dbReference type="NCBIfam" id="TIGR00231">
    <property type="entry name" value="small_GTP"/>
    <property type="match status" value="1"/>
</dbReference>
<protein>
    <submittedName>
        <fullName evidence="3">Uncharacterized protein</fullName>
    </submittedName>
</protein>
<dbReference type="PROSITE" id="PS51420">
    <property type="entry name" value="RHO"/>
    <property type="match status" value="1"/>
</dbReference>
<dbReference type="GO" id="GO:0005525">
    <property type="term" value="F:GTP binding"/>
    <property type="evidence" value="ECO:0007669"/>
    <property type="project" value="InterPro"/>
</dbReference>
<dbReference type="Gene3D" id="3.40.50.300">
    <property type="entry name" value="P-loop containing nucleotide triphosphate hydrolases"/>
    <property type="match status" value="1"/>
</dbReference>
<accession>A0A834M8J9</accession>
<dbReference type="PRINTS" id="PR00449">
    <property type="entry name" value="RASTRNSFRMNG"/>
</dbReference>
<reference evidence="3" key="1">
    <citation type="submission" date="2020-08" db="EMBL/GenBank/DDBJ databases">
        <title>Genome sequencing and assembly of the red palm weevil Rhynchophorus ferrugineus.</title>
        <authorList>
            <person name="Dias G.B."/>
            <person name="Bergman C.M."/>
            <person name="Manee M."/>
        </authorList>
    </citation>
    <scope>NUCLEOTIDE SEQUENCE</scope>
    <source>
        <strain evidence="3">AA-2017</strain>
        <tissue evidence="3">Whole larva</tissue>
    </source>
</reference>
<dbReference type="InterPro" id="IPR001806">
    <property type="entry name" value="Small_GTPase"/>
</dbReference>
<dbReference type="EMBL" id="JAACXV010014088">
    <property type="protein sequence ID" value="KAF7270495.1"/>
    <property type="molecule type" value="Genomic_DNA"/>
</dbReference>
<dbReference type="SMART" id="SM00176">
    <property type="entry name" value="RAN"/>
    <property type="match status" value="1"/>
</dbReference>
<dbReference type="Pfam" id="PF00071">
    <property type="entry name" value="Ras"/>
    <property type="match status" value="1"/>
</dbReference>
<evidence type="ECO:0000313" key="4">
    <source>
        <dbReference type="Proteomes" id="UP000625711"/>
    </source>
</evidence>
<dbReference type="SMART" id="SM00173">
    <property type="entry name" value="RAS"/>
    <property type="match status" value="1"/>
</dbReference>
<dbReference type="GO" id="GO:0003924">
    <property type="term" value="F:GTPase activity"/>
    <property type="evidence" value="ECO:0007669"/>
    <property type="project" value="InterPro"/>
</dbReference>
<evidence type="ECO:0000313" key="3">
    <source>
        <dbReference type="EMBL" id="KAF7270495.1"/>
    </source>
</evidence>
<comment type="similarity">
    <text evidence="1">Belongs to the small GTPase superfamily. Rab family.</text>
</comment>
<dbReference type="PANTHER" id="PTHR47978">
    <property type="match status" value="1"/>
</dbReference>
<dbReference type="SUPFAM" id="SSF52540">
    <property type="entry name" value="P-loop containing nucleoside triphosphate hydrolases"/>
    <property type="match status" value="1"/>
</dbReference>
<dbReference type="AlphaFoldDB" id="A0A834M8J9"/>
<organism evidence="3 4">
    <name type="scientific">Rhynchophorus ferrugineus</name>
    <name type="common">Red palm weevil</name>
    <name type="synonym">Curculio ferrugineus</name>
    <dbReference type="NCBI Taxonomy" id="354439"/>
    <lineage>
        <taxon>Eukaryota</taxon>
        <taxon>Metazoa</taxon>
        <taxon>Ecdysozoa</taxon>
        <taxon>Arthropoda</taxon>
        <taxon>Hexapoda</taxon>
        <taxon>Insecta</taxon>
        <taxon>Pterygota</taxon>
        <taxon>Neoptera</taxon>
        <taxon>Endopterygota</taxon>
        <taxon>Coleoptera</taxon>
        <taxon>Polyphaga</taxon>
        <taxon>Cucujiformia</taxon>
        <taxon>Curculionidae</taxon>
        <taxon>Dryophthorinae</taxon>
        <taxon>Rhynchophorus</taxon>
    </lineage>
</organism>
<comment type="caution">
    <text evidence="3">The sequence shown here is derived from an EMBL/GenBank/DDBJ whole genome shotgun (WGS) entry which is preliminary data.</text>
</comment>
<gene>
    <name evidence="3" type="ORF">GWI33_016533</name>
</gene>
<dbReference type="PROSITE" id="PS51421">
    <property type="entry name" value="RAS"/>
    <property type="match status" value="1"/>
</dbReference>